<dbReference type="RefSeq" id="WP_344803251.1">
    <property type="nucleotide sequence ID" value="NZ_BAABAB010000010.1"/>
</dbReference>
<name>A0ABP6ZN76_9ACTN</name>
<evidence type="ECO:0000256" key="1">
    <source>
        <dbReference type="SAM" id="MobiDB-lite"/>
    </source>
</evidence>
<feature type="region of interest" description="Disordered" evidence="1">
    <location>
        <begin position="209"/>
        <end position="256"/>
    </location>
</feature>
<accession>A0ABP6ZN76</accession>
<dbReference type="InterPro" id="IPR001853">
    <property type="entry name" value="DSBA-like_thioredoxin_dom"/>
</dbReference>
<feature type="domain" description="DSBA-like thioredoxin" evidence="2">
    <location>
        <begin position="3"/>
        <end position="204"/>
    </location>
</feature>
<dbReference type="PANTHER" id="PTHR13887">
    <property type="entry name" value="GLUTATHIONE S-TRANSFERASE KAPPA"/>
    <property type="match status" value="1"/>
</dbReference>
<gene>
    <name evidence="3" type="ORF">GCM10022236_16420</name>
</gene>
<reference evidence="4" key="1">
    <citation type="journal article" date="2019" name="Int. J. Syst. Evol. Microbiol.">
        <title>The Global Catalogue of Microorganisms (GCM) 10K type strain sequencing project: providing services to taxonomists for standard genome sequencing and annotation.</title>
        <authorList>
            <consortium name="The Broad Institute Genomics Platform"/>
            <consortium name="The Broad Institute Genome Sequencing Center for Infectious Disease"/>
            <person name="Wu L."/>
            <person name="Ma J."/>
        </authorList>
    </citation>
    <scope>NUCLEOTIDE SEQUENCE [LARGE SCALE GENOMIC DNA]</scope>
    <source>
        <strain evidence="4">JCM 16929</strain>
    </source>
</reference>
<keyword evidence="4" id="KW-1185">Reference proteome</keyword>
<evidence type="ECO:0000313" key="4">
    <source>
        <dbReference type="Proteomes" id="UP001501490"/>
    </source>
</evidence>
<feature type="compositionally biased region" description="Basic and acidic residues" evidence="1">
    <location>
        <begin position="209"/>
        <end position="224"/>
    </location>
</feature>
<dbReference type="Pfam" id="PF01323">
    <property type="entry name" value="DSBA"/>
    <property type="match status" value="1"/>
</dbReference>
<sequence length="256" mass="28319">MLIEIFSDVVCPWCYIGKRRLERALAEFTHRDGVELLYRSFELDPTTPKDSELSLDEMLAAKYGRSLTEARAMNQRVSDLAAEAGLRFDLARAHPANTFDAHRLLHHALAQGRQAELTEQLLRAYFTEGARLADHRVLADLAAEVGLDRDTAAAVLAGQNYADAVRADLALARSFGATGVPFFVFDRRYGVSGAQDVGVFAQVLERAWSDREGSDREGSDREPDPVTAGEARTDEARTDEARTDEARTDDSCSPTR</sequence>
<dbReference type="Gene3D" id="3.40.30.10">
    <property type="entry name" value="Glutaredoxin"/>
    <property type="match status" value="1"/>
</dbReference>
<dbReference type="InterPro" id="IPR036249">
    <property type="entry name" value="Thioredoxin-like_sf"/>
</dbReference>
<evidence type="ECO:0000259" key="2">
    <source>
        <dbReference type="Pfam" id="PF01323"/>
    </source>
</evidence>
<feature type="compositionally biased region" description="Basic and acidic residues" evidence="1">
    <location>
        <begin position="231"/>
        <end position="250"/>
    </location>
</feature>
<dbReference type="CDD" id="cd03024">
    <property type="entry name" value="DsbA_FrnE"/>
    <property type="match status" value="1"/>
</dbReference>
<dbReference type="Proteomes" id="UP001501490">
    <property type="component" value="Unassembled WGS sequence"/>
</dbReference>
<evidence type="ECO:0000313" key="3">
    <source>
        <dbReference type="EMBL" id="GAA3615171.1"/>
    </source>
</evidence>
<dbReference type="PANTHER" id="PTHR13887:SF41">
    <property type="entry name" value="THIOREDOXIN SUPERFAMILY PROTEIN"/>
    <property type="match status" value="1"/>
</dbReference>
<comment type="caution">
    <text evidence="3">The sequence shown here is derived from an EMBL/GenBank/DDBJ whole genome shotgun (WGS) entry which is preliminary data.</text>
</comment>
<organism evidence="3 4">
    <name type="scientific">Microlunatus ginsengisoli</name>
    <dbReference type="NCBI Taxonomy" id="363863"/>
    <lineage>
        <taxon>Bacteria</taxon>
        <taxon>Bacillati</taxon>
        <taxon>Actinomycetota</taxon>
        <taxon>Actinomycetes</taxon>
        <taxon>Propionibacteriales</taxon>
        <taxon>Propionibacteriaceae</taxon>
        <taxon>Microlunatus</taxon>
    </lineage>
</organism>
<dbReference type="EMBL" id="BAABAB010000010">
    <property type="protein sequence ID" value="GAA3615171.1"/>
    <property type="molecule type" value="Genomic_DNA"/>
</dbReference>
<dbReference type="SUPFAM" id="SSF52833">
    <property type="entry name" value="Thioredoxin-like"/>
    <property type="match status" value="1"/>
</dbReference>
<proteinExistence type="predicted"/>
<protein>
    <submittedName>
        <fullName evidence="3">DsbA family oxidoreductase</fullName>
    </submittedName>
</protein>